<dbReference type="STRING" id="1068978.AMETH_3195"/>
<dbReference type="InterPro" id="IPR009057">
    <property type="entry name" value="Homeodomain-like_sf"/>
</dbReference>
<dbReference type="SUPFAM" id="SSF48498">
    <property type="entry name" value="Tetracyclin repressor-like, C-terminal domain"/>
    <property type="match status" value="1"/>
</dbReference>
<keyword evidence="8" id="KW-1185">Reference proteome</keyword>
<feature type="domain" description="HTH tetR-type" evidence="6">
    <location>
        <begin position="1"/>
        <end position="55"/>
    </location>
</feature>
<dbReference type="SUPFAM" id="SSF46689">
    <property type="entry name" value="Homeodomain-like"/>
    <property type="match status" value="1"/>
</dbReference>
<dbReference type="Proteomes" id="UP000062973">
    <property type="component" value="Chromosome"/>
</dbReference>
<name>A0A076N0F4_AMYME</name>
<dbReference type="Pfam" id="PF02909">
    <property type="entry name" value="TetR_C_1"/>
    <property type="match status" value="1"/>
</dbReference>
<keyword evidence="3 5" id="KW-0238">DNA-binding</keyword>
<dbReference type="PRINTS" id="PR00400">
    <property type="entry name" value="TETREPRESSOR"/>
</dbReference>
<dbReference type="GO" id="GO:0046677">
    <property type="term" value="P:response to antibiotic"/>
    <property type="evidence" value="ECO:0007669"/>
    <property type="project" value="InterPro"/>
</dbReference>
<dbReference type="Pfam" id="PF00440">
    <property type="entry name" value="TetR_N"/>
    <property type="match status" value="1"/>
</dbReference>
<dbReference type="PROSITE" id="PS50977">
    <property type="entry name" value="HTH_TETR_2"/>
    <property type="match status" value="1"/>
</dbReference>
<evidence type="ECO:0000256" key="5">
    <source>
        <dbReference type="PROSITE-ProRule" id="PRU00335"/>
    </source>
</evidence>
<dbReference type="AlphaFoldDB" id="A0A076N0F4"/>
<dbReference type="Gene3D" id="1.10.357.10">
    <property type="entry name" value="Tetracycline Repressor, domain 2"/>
    <property type="match status" value="1"/>
</dbReference>
<dbReference type="EMBL" id="CP009110">
    <property type="protein sequence ID" value="AIJ23287.1"/>
    <property type="molecule type" value="Genomic_DNA"/>
</dbReference>
<dbReference type="KEGG" id="amq:AMETH_3195"/>
<organism evidence="7 8">
    <name type="scientific">Amycolatopsis methanolica 239</name>
    <dbReference type="NCBI Taxonomy" id="1068978"/>
    <lineage>
        <taxon>Bacteria</taxon>
        <taxon>Bacillati</taxon>
        <taxon>Actinomycetota</taxon>
        <taxon>Actinomycetes</taxon>
        <taxon>Pseudonocardiales</taxon>
        <taxon>Pseudonocardiaceae</taxon>
        <taxon>Amycolatopsis</taxon>
        <taxon>Amycolatopsis methanolica group</taxon>
    </lineage>
</organism>
<evidence type="ECO:0000259" key="6">
    <source>
        <dbReference type="PROSITE" id="PS50977"/>
    </source>
</evidence>
<evidence type="ECO:0000256" key="2">
    <source>
        <dbReference type="ARBA" id="ARBA00023015"/>
    </source>
</evidence>
<dbReference type="InterPro" id="IPR004111">
    <property type="entry name" value="Repressor_TetR_C"/>
</dbReference>
<dbReference type="GO" id="GO:0003677">
    <property type="term" value="F:DNA binding"/>
    <property type="evidence" value="ECO:0007669"/>
    <property type="project" value="UniProtKB-UniRule"/>
</dbReference>
<dbReference type="InterPro" id="IPR001647">
    <property type="entry name" value="HTH_TetR"/>
</dbReference>
<dbReference type="InterPro" id="IPR036271">
    <property type="entry name" value="Tet_transcr_reg_TetR-rel_C_sf"/>
</dbReference>
<keyword evidence="1" id="KW-0678">Repressor</keyword>
<gene>
    <name evidence="7" type="ORF">AMETH_3195</name>
</gene>
<evidence type="ECO:0000313" key="8">
    <source>
        <dbReference type="Proteomes" id="UP000062973"/>
    </source>
</evidence>
<protein>
    <submittedName>
        <fullName evidence="7">Transcriptional regulator</fullName>
    </submittedName>
</protein>
<evidence type="ECO:0000313" key="7">
    <source>
        <dbReference type="EMBL" id="AIJ23287.1"/>
    </source>
</evidence>
<sequence>MISTALEIIDTDGLAACSLPRLARELEVKAPSLYHHFADRAEIMAGVARSIVLEAAAPRRREPADWQEWLVTLAVNFRRVVLRHPNAAPVLLEHVPRDLLSARYDDAAQLMRDAGVPEEVHVLILDGLENLTLGAALTQAVKPADIRNRIFPHVDAEKEPALASAVKANEWRTGEKLFAESIRSFLRGAVQR</sequence>
<keyword evidence="4" id="KW-0804">Transcription</keyword>
<keyword evidence="2" id="KW-0805">Transcription regulation</keyword>
<dbReference type="eggNOG" id="COG1309">
    <property type="taxonomic scope" value="Bacteria"/>
</dbReference>
<dbReference type="HOGENOM" id="CLU_069543_3_0_11"/>
<evidence type="ECO:0000256" key="3">
    <source>
        <dbReference type="ARBA" id="ARBA00023125"/>
    </source>
</evidence>
<evidence type="ECO:0000256" key="4">
    <source>
        <dbReference type="ARBA" id="ARBA00023163"/>
    </source>
</evidence>
<proteinExistence type="predicted"/>
<dbReference type="PATRIC" id="fig|1068978.7.peg.3413"/>
<accession>A0A076N0F4</accession>
<dbReference type="InterPro" id="IPR003012">
    <property type="entry name" value="Tet_transcr_reg_TetR"/>
</dbReference>
<reference evidence="7 8" key="1">
    <citation type="submission" date="2014-07" db="EMBL/GenBank/DDBJ databases">
        <title>Whole Genome Sequence of the Amycolatopsis methanolica 239.</title>
        <authorList>
            <person name="Tang B."/>
        </authorList>
    </citation>
    <scope>NUCLEOTIDE SEQUENCE [LARGE SCALE GENOMIC DNA]</scope>
    <source>
        <strain evidence="7 8">239</strain>
    </source>
</reference>
<feature type="DNA-binding region" description="H-T-H motif" evidence="5">
    <location>
        <begin position="18"/>
        <end position="37"/>
    </location>
</feature>
<evidence type="ECO:0000256" key="1">
    <source>
        <dbReference type="ARBA" id="ARBA00022491"/>
    </source>
</evidence>
<dbReference type="GO" id="GO:0045892">
    <property type="term" value="P:negative regulation of DNA-templated transcription"/>
    <property type="evidence" value="ECO:0007669"/>
    <property type="project" value="InterPro"/>
</dbReference>